<name>A0A645H578_9ZZZZ</name>
<sequence>MHQGHGQLAIGVARGNERDQRLAAIGLQTRKSTLDFRHSGIPRCGPSATTRCSLELDARTLGDSMHVLVAPTGQIHQQDTILGQSRCQLGCVGQRMR</sequence>
<accession>A0A645H578</accession>
<dbReference type="AlphaFoldDB" id="A0A645H578"/>
<reference evidence="1" key="1">
    <citation type="submission" date="2019-08" db="EMBL/GenBank/DDBJ databases">
        <authorList>
            <person name="Kucharzyk K."/>
            <person name="Murdoch R.W."/>
            <person name="Higgins S."/>
            <person name="Loffler F."/>
        </authorList>
    </citation>
    <scope>NUCLEOTIDE SEQUENCE</scope>
</reference>
<organism evidence="1">
    <name type="scientific">bioreactor metagenome</name>
    <dbReference type="NCBI Taxonomy" id="1076179"/>
    <lineage>
        <taxon>unclassified sequences</taxon>
        <taxon>metagenomes</taxon>
        <taxon>ecological metagenomes</taxon>
    </lineage>
</organism>
<proteinExistence type="predicted"/>
<gene>
    <name evidence="1" type="ORF">SDC9_181342</name>
</gene>
<dbReference type="EMBL" id="VSSQ01086568">
    <property type="protein sequence ID" value="MPN33850.1"/>
    <property type="molecule type" value="Genomic_DNA"/>
</dbReference>
<evidence type="ECO:0000313" key="1">
    <source>
        <dbReference type="EMBL" id="MPN33850.1"/>
    </source>
</evidence>
<protein>
    <submittedName>
        <fullName evidence="1">Uncharacterized protein</fullName>
    </submittedName>
</protein>
<comment type="caution">
    <text evidence="1">The sequence shown here is derived from an EMBL/GenBank/DDBJ whole genome shotgun (WGS) entry which is preliminary data.</text>
</comment>